<dbReference type="InterPro" id="IPR045112">
    <property type="entry name" value="PPAN-like"/>
</dbReference>
<sequence>MPQNVGNQIGEPVMELRIDPDDMRVLNTDEIKEKVINLGKKHTVKPICICPSHNKRRKEFLENNYFEVGMSKKTQNAGDQTVEPVIELRIDPDSKRVLNPNEIKDKVINQGKKHRVQLSRIYPSHNKQRKEFLADNSFEGVMTKKPLNAGDQTGEPVMELRIDPDSKRVLNPDEIKDKMKNLGKKHTFKSTCICPSHNKRRQEFLAKNPIEKGTCKKENIYNKKNFNSKCGGECIDLADPVFEVQLQNANGMYVINSEEINKKIIDIETEAKERAGAVSSDEVIDNPQEVSSNLQNYWTSKLYNRKNKNTHNKMIRKPLDLKEIRNIKSVFSSFHNRSDPPSQTPNTGLKINVTKKHSEPCTCIICAPKMRKDVECKCRSFISGSLSGLKKRRRNNASIANVHKRNGLTLPPPMRGLRHIECDDNGITVSVQVTDLPETVEENTKETQIKPSCLSSICAKIKRRQKKKQKPHLQEDENKKQKSNRQEEKKNKKQKLKLEEEQNKKQKSKREEDKNKKQKSEQEEKRKRKEQEKVKKKMSKEEIKAEKRQNKEFLEASNKFQKEKKHKEELERNERIKMLKREEQEMIELSKHDEIGDTNCIADFLIGLAKMGLFVIKGFFSVLFKIIFDPKGSFRYTRQRLRDPKTTIGLLRRWSGQAWRRQKFRMNRTIKGSETMSILKDELQESDVYKAFANKGKTDEERQFIESRSRRRQRRIRKRKNKAVFGCRHMLLSSPCELRPHAQQQIFGTPYWRAGLSRGTAR</sequence>
<dbReference type="EMBL" id="NWSH01001708">
    <property type="protein sequence ID" value="PCG70373.1"/>
    <property type="molecule type" value="Genomic_DNA"/>
</dbReference>
<name>A0A2A4JG27_HELVI</name>
<feature type="region of interest" description="Disordered" evidence="1">
    <location>
        <begin position="461"/>
        <end position="557"/>
    </location>
</feature>
<evidence type="ECO:0000256" key="1">
    <source>
        <dbReference type="SAM" id="MobiDB-lite"/>
    </source>
</evidence>
<protein>
    <submittedName>
        <fullName evidence="2">Uncharacterized protein</fullName>
    </submittedName>
</protein>
<feature type="compositionally biased region" description="Basic residues" evidence="1">
    <location>
        <begin position="461"/>
        <end position="471"/>
    </location>
</feature>
<gene>
    <name evidence="2" type="ORF">B5V51_3056</name>
</gene>
<feature type="compositionally biased region" description="Basic and acidic residues" evidence="1">
    <location>
        <begin position="472"/>
        <end position="554"/>
    </location>
</feature>
<reference evidence="2" key="1">
    <citation type="submission" date="2017-09" db="EMBL/GenBank/DDBJ databases">
        <title>Contemporary evolution of a Lepidopteran species, Heliothis virescens, in response to modern agricultural practices.</title>
        <authorList>
            <person name="Fritz M.L."/>
            <person name="Deyonke A.M."/>
            <person name="Papanicolaou A."/>
            <person name="Micinski S."/>
            <person name="Westbrook J."/>
            <person name="Gould F."/>
        </authorList>
    </citation>
    <scope>NUCLEOTIDE SEQUENCE [LARGE SCALE GENOMIC DNA]</scope>
    <source>
        <strain evidence="2">HvINT-</strain>
        <tissue evidence="2">Whole body</tissue>
    </source>
</reference>
<accession>A0A2A4JG27</accession>
<evidence type="ECO:0000313" key="2">
    <source>
        <dbReference type="EMBL" id="PCG70373.1"/>
    </source>
</evidence>
<dbReference type="GO" id="GO:0030687">
    <property type="term" value="C:preribosome, large subunit precursor"/>
    <property type="evidence" value="ECO:0007669"/>
    <property type="project" value="TreeGrafter"/>
</dbReference>
<dbReference type="PANTHER" id="PTHR12661">
    <property type="entry name" value="PETER PAN-RELATED"/>
    <property type="match status" value="1"/>
</dbReference>
<dbReference type="PANTHER" id="PTHR12661:SF5">
    <property type="entry name" value="SUPPRESSOR OF SWI4 1 HOMOLOG"/>
    <property type="match status" value="1"/>
</dbReference>
<dbReference type="GO" id="GO:0000027">
    <property type="term" value="P:ribosomal large subunit assembly"/>
    <property type="evidence" value="ECO:0007669"/>
    <property type="project" value="TreeGrafter"/>
</dbReference>
<proteinExistence type="predicted"/>
<organism evidence="2">
    <name type="scientific">Heliothis virescens</name>
    <name type="common">Tobacco budworm moth</name>
    <dbReference type="NCBI Taxonomy" id="7102"/>
    <lineage>
        <taxon>Eukaryota</taxon>
        <taxon>Metazoa</taxon>
        <taxon>Ecdysozoa</taxon>
        <taxon>Arthropoda</taxon>
        <taxon>Hexapoda</taxon>
        <taxon>Insecta</taxon>
        <taxon>Pterygota</taxon>
        <taxon>Neoptera</taxon>
        <taxon>Endopterygota</taxon>
        <taxon>Lepidoptera</taxon>
        <taxon>Glossata</taxon>
        <taxon>Ditrysia</taxon>
        <taxon>Noctuoidea</taxon>
        <taxon>Noctuidae</taxon>
        <taxon>Heliothinae</taxon>
        <taxon>Heliothis</taxon>
    </lineage>
</organism>
<dbReference type="GO" id="GO:0019843">
    <property type="term" value="F:rRNA binding"/>
    <property type="evidence" value="ECO:0007669"/>
    <property type="project" value="TreeGrafter"/>
</dbReference>
<dbReference type="AlphaFoldDB" id="A0A2A4JG27"/>
<comment type="caution">
    <text evidence="2">The sequence shown here is derived from an EMBL/GenBank/DDBJ whole genome shotgun (WGS) entry which is preliminary data.</text>
</comment>